<feature type="compositionally biased region" description="Low complexity" evidence="2">
    <location>
        <begin position="1231"/>
        <end position="1255"/>
    </location>
</feature>
<feature type="compositionally biased region" description="Acidic residues" evidence="2">
    <location>
        <begin position="231"/>
        <end position="273"/>
    </location>
</feature>
<feature type="compositionally biased region" description="Acidic residues" evidence="2">
    <location>
        <begin position="489"/>
        <end position="521"/>
    </location>
</feature>
<accession>A0A8D8C9H0</accession>
<feature type="compositionally biased region" description="Polar residues" evidence="2">
    <location>
        <begin position="1392"/>
        <end position="1403"/>
    </location>
</feature>
<dbReference type="GO" id="GO:0004843">
    <property type="term" value="F:cysteine-type deubiquitinase activity"/>
    <property type="evidence" value="ECO:0007669"/>
    <property type="project" value="InterPro"/>
</dbReference>
<dbReference type="PANTHER" id="PTHR24006">
    <property type="entry name" value="UBIQUITIN CARBOXYL-TERMINAL HYDROLASE"/>
    <property type="match status" value="1"/>
</dbReference>
<evidence type="ECO:0000256" key="2">
    <source>
        <dbReference type="SAM" id="MobiDB-lite"/>
    </source>
</evidence>
<dbReference type="PROSITE" id="PS50235">
    <property type="entry name" value="USP_3"/>
    <property type="match status" value="1"/>
</dbReference>
<dbReference type="EMBL" id="HBUE01110834">
    <property type="protein sequence ID" value="CAG6488808.1"/>
    <property type="molecule type" value="Transcribed_RNA"/>
</dbReference>
<feature type="compositionally biased region" description="Basic and acidic residues" evidence="2">
    <location>
        <begin position="132"/>
        <end position="156"/>
    </location>
</feature>
<evidence type="ECO:0000259" key="3">
    <source>
        <dbReference type="PROSITE" id="PS50235"/>
    </source>
</evidence>
<feature type="compositionally biased region" description="Basic and acidic residues" evidence="2">
    <location>
        <begin position="972"/>
        <end position="981"/>
    </location>
</feature>
<keyword evidence="4" id="KW-0378">Hydrolase</keyword>
<feature type="compositionally biased region" description="Basic residues" evidence="2">
    <location>
        <begin position="1778"/>
        <end position="1789"/>
    </location>
</feature>
<dbReference type="PROSITE" id="PS00973">
    <property type="entry name" value="USP_2"/>
    <property type="match status" value="1"/>
</dbReference>
<feature type="compositionally biased region" description="Basic and acidic residues" evidence="2">
    <location>
        <begin position="567"/>
        <end position="578"/>
    </location>
</feature>
<feature type="region of interest" description="Disordered" evidence="2">
    <location>
        <begin position="1039"/>
        <end position="1065"/>
    </location>
</feature>
<feature type="region of interest" description="Disordered" evidence="2">
    <location>
        <begin position="874"/>
        <end position="900"/>
    </location>
</feature>
<feature type="compositionally biased region" description="Low complexity" evidence="2">
    <location>
        <begin position="1724"/>
        <end position="1742"/>
    </location>
</feature>
<feature type="compositionally biased region" description="Basic and acidic residues" evidence="2">
    <location>
        <begin position="466"/>
        <end position="488"/>
    </location>
</feature>
<dbReference type="InterPro" id="IPR001394">
    <property type="entry name" value="Peptidase_C19_UCH"/>
</dbReference>
<feature type="compositionally biased region" description="Low complexity" evidence="2">
    <location>
        <begin position="1012"/>
        <end position="1023"/>
    </location>
</feature>
<dbReference type="InterPro" id="IPR018200">
    <property type="entry name" value="USP_CS"/>
</dbReference>
<feature type="compositionally biased region" description="Basic residues" evidence="2">
    <location>
        <begin position="638"/>
        <end position="647"/>
    </location>
</feature>
<organism evidence="4">
    <name type="scientific">Culex pipiens</name>
    <name type="common">House mosquito</name>
    <dbReference type="NCBI Taxonomy" id="7175"/>
    <lineage>
        <taxon>Eukaryota</taxon>
        <taxon>Metazoa</taxon>
        <taxon>Ecdysozoa</taxon>
        <taxon>Arthropoda</taxon>
        <taxon>Hexapoda</taxon>
        <taxon>Insecta</taxon>
        <taxon>Pterygota</taxon>
        <taxon>Neoptera</taxon>
        <taxon>Endopterygota</taxon>
        <taxon>Diptera</taxon>
        <taxon>Nematocera</taxon>
        <taxon>Culicoidea</taxon>
        <taxon>Culicidae</taxon>
        <taxon>Culicinae</taxon>
        <taxon>Culicini</taxon>
        <taxon>Culex</taxon>
        <taxon>Culex</taxon>
    </lineage>
</organism>
<dbReference type="GO" id="GO:0016579">
    <property type="term" value="P:protein deubiquitination"/>
    <property type="evidence" value="ECO:0007669"/>
    <property type="project" value="InterPro"/>
</dbReference>
<dbReference type="Gene3D" id="3.90.70.10">
    <property type="entry name" value="Cysteine proteinases"/>
    <property type="match status" value="1"/>
</dbReference>
<dbReference type="InterPro" id="IPR038765">
    <property type="entry name" value="Papain-like_cys_pep_sf"/>
</dbReference>
<evidence type="ECO:0000313" key="4">
    <source>
        <dbReference type="EMBL" id="CAG6488808.1"/>
    </source>
</evidence>
<dbReference type="EMBL" id="HBUE01110822">
    <property type="protein sequence ID" value="CAG6488796.1"/>
    <property type="molecule type" value="Transcribed_RNA"/>
</dbReference>
<feature type="region of interest" description="Disordered" evidence="2">
    <location>
        <begin position="1209"/>
        <end position="1271"/>
    </location>
</feature>
<dbReference type="PANTHER" id="PTHR24006:SF905">
    <property type="entry name" value="UBIQUITIN CARBOXYL-TERMINAL HYDROLASE 1"/>
    <property type="match status" value="1"/>
</dbReference>
<feature type="region of interest" description="Disordered" evidence="2">
    <location>
        <begin position="1723"/>
        <end position="1742"/>
    </location>
</feature>
<feature type="compositionally biased region" description="Basic and acidic residues" evidence="2">
    <location>
        <begin position="769"/>
        <end position="779"/>
    </location>
</feature>
<feature type="compositionally biased region" description="Basic and acidic residues" evidence="2">
    <location>
        <begin position="874"/>
        <end position="892"/>
    </location>
</feature>
<feature type="compositionally biased region" description="Basic residues" evidence="2">
    <location>
        <begin position="597"/>
        <end position="606"/>
    </location>
</feature>
<dbReference type="GO" id="GO:0005829">
    <property type="term" value="C:cytosol"/>
    <property type="evidence" value="ECO:0007669"/>
    <property type="project" value="TreeGrafter"/>
</dbReference>
<feature type="compositionally biased region" description="Low complexity" evidence="2">
    <location>
        <begin position="1655"/>
        <end position="1669"/>
    </location>
</feature>
<feature type="region of interest" description="Disordered" evidence="2">
    <location>
        <begin position="1387"/>
        <end position="1417"/>
    </location>
</feature>
<dbReference type="InterPro" id="IPR050164">
    <property type="entry name" value="Peptidase_C19"/>
</dbReference>
<feature type="region of interest" description="Disordered" evidence="2">
    <location>
        <begin position="48"/>
        <end position="537"/>
    </location>
</feature>
<dbReference type="Pfam" id="PF00443">
    <property type="entry name" value="UCH"/>
    <property type="match status" value="1"/>
</dbReference>
<name>A0A8D8C9H0_CULPI</name>
<feature type="region of interest" description="Disordered" evidence="2">
    <location>
        <begin position="946"/>
        <end position="1023"/>
    </location>
</feature>
<feature type="region of interest" description="Disordered" evidence="2">
    <location>
        <begin position="1"/>
        <end position="30"/>
    </location>
</feature>
<feature type="compositionally biased region" description="Acidic residues" evidence="2">
    <location>
        <begin position="194"/>
        <end position="205"/>
    </location>
</feature>
<feature type="compositionally biased region" description="Low complexity" evidence="2">
    <location>
        <begin position="424"/>
        <end position="437"/>
    </location>
</feature>
<feature type="compositionally biased region" description="Low complexity" evidence="2">
    <location>
        <begin position="736"/>
        <end position="745"/>
    </location>
</feature>
<feature type="compositionally biased region" description="Polar residues" evidence="2">
    <location>
        <begin position="305"/>
        <end position="319"/>
    </location>
</feature>
<comment type="similarity">
    <text evidence="1">Belongs to the peptidase C19 family.</text>
</comment>
<dbReference type="GO" id="GO:0005634">
    <property type="term" value="C:nucleus"/>
    <property type="evidence" value="ECO:0007669"/>
    <property type="project" value="TreeGrafter"/>
</dbReference>
<protein>
    <submittedName>
        <fullName evidence="4">Ubiquitin carboxyl-terminal hydrolase 1</fullName>
    </submittedName>
</protein>
<feature type="domain" description="USP" evidence="3">
    <location>
        <begin position="1159"/>
        <end position="1863"/>
    </location>
</feature>
<reference evidence="4" key="1">
    <citation type="submission" date="2021-05" db="EMBL/GenBank/DDBJ databases">
        <authorList>
            <person name="Alioto T."/>
            <person name="Alioto T."/>
            <person name="Gomez Garrido J."/>
        </authorList>
    </citation>
    <scope>NUCLEOTIDE SEQUENCE</scope>
</reference>
<feature type="region of interest" description="Disordered" evidence="2">
    <location>
        <begin position="637"/>
        <end position="689"/>
    </location>
</feature>
<evidence type="ECO:0000256" key="1">
    <source>
        <dbReference type="ARBA" id="ARBA00009085"/>
    </source>
</evidence>
<dbReference type="InterPro" id="IPR028889">
    <property type="entry name" value="USP"/>
</dbReference>
<feature type="compositionally biased region" description="Basic and acidic residues" evidence="2">
    <location>
        <begin position="449"/>
        <end position="458"/>
    </location>
</feature>
<feature type="region of interest" description="Disordered" evidence="2">
    <location>
        <begin position="1776"/>
        <end position="1801"/>
    </location>
</feature>
<feature type="region of interest" description="Disordered" evidence="2">
    <location>
        <begin position="549"/>
        <end position="613"/>
    </location>
</feature>
<sequence length="1901" mass="208268">MVLQMSSEQRCSEQALMTLQSPAGTKKTNRRSLANIVEHVRENMATAADMSILGTPAKPPKGGLLSRLREGSCSTPIADEKKKPLGSPKFVSNTPDGRGQKDGGSGDAGEKLSKSWSQAVKGSAGKGIDVFSVRKQEEQERKEEETKRLNESLKEAAKKRKSPKKAPSEDEDDEEVDVSELLGGESSQDGSNFIDDEAMEVDGYESGDSVNSEDRQEMEDNEVPEHGETIGSEDSDSDEDEEGDDDSFIAPEGEDEEPELLEGTGDDLEGSDVEQDKSKTKKRKRIIQVVDTSDDEKEVSKKDLTTISLDRTATASENSAVEVVKSPKKTPVKAVEQSLKKTPAKAPEQSPKKSPAPAVKQSPAKEPLNPTEAPKSRKSMPPPLLVSADFYSPAAKKAKRATINVLANEEEEHEPVAATKTTEKPGLLANPAALALAKKNKRQSLDQTSADKKPESKRASLPGKLTADKPLDKSLVRSAAKKDKKQDIPEEEEEGDDEPEPMEVDEVEDEGEDSEGEEEVEQVVPQKKKRVKDLSEFDADAILNRCNEIVRADKERKKQSATLRQKKKDEKRRQRELDQAEGSGEDKEGEDSGSPDKKKKKKKKKPINYMLEELGETKEEQVARALKRKLALLEAKRERKKAKKAAKLQRQLNKENQDGGESQAAGIGAKFEKKAKKKDKKSSVVEQLVTEPAVEVPKVKLAVSAFQAYKEQIEELGKEQQSKSKKKSKQLKEKNQQQQQQQQKLGCKRQSAVEPSEQYPLIKLKRRYREKENSEEEQRPQQQQQEKSPEPVRRFARTPLQRKLDEDIRLILQDTVRQVEFTKQTRRRRHRLSLAAKAFEKSPSELLVDRQRRRVEQNRIRDWDRVEVFREEQPQPVVEKPEEVEEKRKEPEPEVGEESLHRRCVHKKVIIKRKRPAVSSSRLSLSKEFHRRRLIEEQQYLWTKDEEKRKRRKCQLDGSSSSDSVQEEAREEEQQPEKEQPGARLGDGPGVDQMSIHHQQQQQHHHHYHLPSTTTSSSNFPASSTSSLLLLTSAAVTGGGDSDSDGGLADGGMAGHSHYTRSKASRIQGQMSLESATDMAIAASLNDLPRSKVASLQGRLDTGTATELAIAQSLNENQQNALNSAASAAAGSSVIINQQSLPETPASIAAAANANNALATLCNIGNSCYLNSVLYTLRFAPNFIHNLHHLIEDTDSVYQRLSQNKLKSSSLGRNIPGLHGASGRSWSSKDLASLGGSSNNSSSSTLGAATSNGTSNLPPSTHHIREENLPPKTNRQVVTEQLHELFQNLHRNEAIDTAEPYHAGNILRAVQDVSATFEGNQQQDAHEFLMCVLDSIRESCQSLIKTITDHPDVLINTCPPVPECIETFVPEAKSSGARVFFRRRKDPAKTAASKQQSPVNGGATTLPKAGSGGGGGDAADQLASLKSALLAGGGTKAASAVDDAIVRDRVQALGLDFFRDDFEGVTVAKTKCLECETCTEQKETMIDIAIPITASEVSDAAKNPQLFYQNSCITREYFRGDNKYRCEVCCGYREAMRSISFEVLPRQLILQLKRFNGDMEKINSYIPTPFVLRCFCNTCLPKPDCDKPHIYRLYSVITHVGARMSVGHYIAYTSSLDVHGEYFGCGKDRRKQALLAGGSIDGGSFGAGAGGTGSTGSQSGKSSEKSTSGQLKKLFGGKKASSAGDMSKKIKNNNKLNLINGMEGLNLINGAGSVLCNSNTASFGSQSGGNSPSSNGTPTSGGNAASLLASRAIPCAGLNCCGIHLKNSHLSLYGPGGPHHHNHHHHHHHSTDSPDSNGILDYAERNGSAAATPAAFEQSLSQQLWHMCDDDKIKIMSQQEFEELLSPNRRHVITPYLLFYARYDLVPSAAAAGKKDESSSATKGTTVAAATAADVDMAAAD</sequence>
<feature type="region of interest" description="Disordered" evidence="2">
    <location>
        <begin position="715"/>
        <end position="799"/>
    </location>
</feature>
<feature type="compositionally biased region" description="Acidic residues" evidence="2">
    <location>
        <begin position="169"/>
        <end position="178"/>
    </location>
</feature>
<proteinExistence type="inferred from homology"/>
<dbReference type="SUPFAM" id="SSF54001">
    <property type="entry name" value="Cysteine proteinases"/>
    <property type="match status" value="1"/>
</dbReference>
<feature type="region of interest" description="Disordered" evidence="2">
    <location>
        <begin position="1647"/>
        <end position="1687"/>
    </location>
</feature>
<feature type="compositionally biased region" description="Basic and acidic residues" evidence="2">
    <location>
        <begin position="549"/>
        <end position="558"/>
    </location>
</feature>